<evidence type="ECO:0000313" key="16">
    <source>
        <dbReference type="Proteomes" id="UP000282311"/>
    </source>
</evidence>
<name>A0A3B0CK76_9BACL</name>
<feature type="transmembrane region" description="Helical" evidence="12">
    <location>
        <begin position="159"/>
        <end position="179"/>
    </location>
</feature>
<keyword evidence="11 12" id="KW-0472">Membrane</keyword>
<dbReference type="RefSeq" id="WP_120747140.1">
    <property type="nucleotide sequence ID" value="NZ_RBAH01000006.1"/>
</dbReference>
<comment type="caution">
    <text evidence="15">The sequence shown here is derived from an EMBL/GenBank/DDBJ whole genome shotgun (WGS) entry which is preliminary data.</text>
</comment>
<accession>A0A3B0CK76</accession>
<dbReference type="OrthoDB" id="9813151at2"/>
<dbReference type="SMART" id="SM00388">
    <property type="entry name" value="HisKA"/>
    <property type="match status" value="1"/>
</dbReference>
<dbReference type="SUPFAM" id="SSF47384">
    <property type="entry name" value="Homodimeric domain of signal transducing histidine kinase"/>
    <property type="match status" value="1"/>
</dbReference>
<dbReference type="Pfam" id="PF02518">
    <property type="entry name" value="HATPase_c"/>
    <property type="match status" value="1"/>
</dbReference>
<dbReference type="InterPro" id="IPR004358">
    <property type="entry name" value="Sig_transdc_His_kin-like_C"/>
</dbReference>
<evidence type="ECO:0000256" key="10">
    <source>
        <dbReference type="ARBA" id="ARBA00023012"/>
    </source>
</evidence>
<keyword evidence="16" id="KW-1185">Reference proteome</keyword>
<dbReference type="EC" id="2.7.13.3" evidence="3"/>
<dbReference type="Gene3D" id="3.30.565.10">
    <property type="entry name" value="Histidine kinase-like ATPase, C-terminal domain"/>
    <property type="match status" value="1"/>
</dbReference>
<keyword evidence="12" id="KW-1133">Transmembrane helix</keyword>
<proteinExistence type="predicted"/>
<protein>
    <recommendedName>
        <fullName evidence="3">histidine kinase</fullName>
        <ecNumber evidence="3">2.7.13.3</ecNumber>
    </recommendedName>
</protein>
<comment type="subcellular location">
    <subcellularLocation>
        <location evidence="2">Cell membrane</location>
        <topology evidence="2">Multi-pass membrane protein</topology>
    </subcellularLocation>
</comment>
<dbReference type="CDD" id="cd06225">
    <property type="entry name" value="HAMP"/>
    <property type="match status" value="1"/>
</dbReference>
<dbReference type="Gene3D" id="1.10.287.130">
    <property type="match status" value="1"/>
</dbReference>
<dbReference type="GO" id="GO:0004721">
    <property type="term" value="F:phosphoprotein phosphatase activity"/>
    <property type="evidence" value="ECO:0007669"/>
    <property type="project" value="TreeGrafter"/>
</dbReference>
<organism evidence="15 16">
    <name type="scientific">Paenibacillus ginsengarvi</name>
    <dbReference type="NCBI Taxonomy" id="400777"/>
    <lineage>
        <taxon>Bacteria</taxon>
        <taxon>Bacillati</taxon>
        <taxon>Bacillota</taxon>
        <taxon>Bacilli</taxon>
        <taxon>Bacillales</taxon>
        <taxon>Paenibacillaceae</taxon>
        <taxon>Paenibacillus</taxon>
    </lineage>
</organism>
<evidence type="ECO:0000313" key="15">
    <source>
        <dbReference type="EMBL" id="RKN84934.1"/>
    </source>
</evidence>
<keyword evidence="12" id="KW-0812">Transmembrane</keyword>
<dbReference type="SUPFAM" id="SSF55874">
    <property type="entry name" value="ATPase domain of HSP90 chaperone/DNA topoisomerase II/histidine kinase"/>
    <property type="match status" value="1"/>
</dbReference>
<sequence length="470" mass="53934">MNKLASYFRKMSIILFVSLLIYSVVFVLLISLINNTNWQYLFYRFNDTQLEKNGYLMMDDMRNHNIVRGPLSEEERHWIQRRAALYGILLRYESRDRKEIWFDTFSRSGVQASSKAVEIAYSAGGETYGYLKMEYILSNTELEPAYAEFMKSIQFRSKIILIGVVAASVLFSFVIARGLSKHLNEVYRIATQIGKGKRDVMLPLKGPEEVRRLASTLNEMTKELKKQEDWRHNLMEDLTHELRTPLTTLLTQIEAIIDGVYEADPQRLQDIYDELIRLSRLVNDLERLSEAESARFSLLVRRTNMVELARAVYSNFLPLARSKSIRLTFEPAYVPCYAEVDRDKIVQVLSNIVSNAIKYTPEGGKVHIRVSYNVEWTVIRCEDNGIGVSESDLPYIFNRLYRADKSRSRFSGGVGLGLSIAKALVEAHNGTVTAESELGVGSTFTITLPILFDYSEDEPFRPRMPDVSSE</sequence>
<dbReference type="FunFam" id="3.30.565.10:FF:000006">
    <property type="entry name" value="Sensor histidine kinase WalK"/>
    <property type="match status" value="1"/>
</dbReference>
<evidence type="ECO:0000259" key="13">
    <source>
        <dbReference type="PROSITE" id="PS50109"/>
    </source>
</evidence>
<dbReference type="CDD" id="cd00075">
    <property type="entry name" value="HATPase"/>
    <property type="match status" value="1"/>
</dbReference>
<dbReference type="EMBL" id="RBAH01000006">
    <property type="protein sequence ID" value="RKN84934.1"/>
    <property type="molecule type" value="Genomic_DNA"/>
</dbReference>
<dbReference type="PRINTS" id="PR00344">
    <property type="entry name" value="BCTRLSENSOR"/>
</dbReference>
<dbReference type="Proteomes" id="UP000282311">
    <property type="component" value="Unassembled WGS sequence"/>
</dbReference>
<keyword evidence="4" id="KW-1003">Cell membrane</keyword>
<dbReference type="InterPro" id="IPR003660">
    <property type="entry name" value="HAMP_dom"/>
</dbReference>
<dbReference type="InterPro" id="IPR003661">
    <property type="entry name" value="HisK_dim/P_dom"/>
</dbReference>
<evidence type="ECO:0000256" key="1">
    <source>
        <dbReference type="ARBA" id="ARBA00000085"/>
    </source>
</evidence>
<keyword evidence="7" id="KW-0547">Nucleotide-binding</keyword>
<evidence type="ECO:0000256" key="6">
    <source>
        <dbReference type="ARBA" id="ARBA00022679"/>
    </source>
</evidence>
<reference evidence="15 16" key="1">
    <citation type="journal article" date="2007" name="Int. J. Syst. Evol. Microbiol.">
        <title>Paenibacillus ginsengarvi sp. nov., isolated from soil from ginseng cultivation.</title>
        <authorList>
            <person name="Yoon M.H."/>
            <person name="Ten L.N."/>
            <person name="Im W.T."/>
        </authorList>
    </citation>
    <scope>NUCLEOTIDE SEQUENCE [LARGE SCALE GENOMIC DNA]</scope>
    <source>
        <strain evidence="15 16">KCTC 13059</strain>
    </source>
</reference>
<dbReference type="InterPro" id="IPR050351">
    <property type="entry name" value="BphY/WalK/GraS-like"/>
</dbReference>
<dbReference type="InterPro" id="IPR036097">
    <property type="entry name" value="HisK_dim/P_sf"/>
</dbReference>
<feature type="transmembrane region" description="Helical" evidence="12">
    <location>
        <begin position="12"/>
        <end position="33"/>
    </location>
</feature>
<evidence type="ECO:0000256" key="2">
    <source>
        <dbReference type="ARBA" id="ARBA00004651"/>
    </source>
</evidence>
<evidence type="ECO:0000256" key="9">
    <source>
        <dbReference type="ARBA" id="ARBA00022840"/>
    </source>
</evidence>
<evidence type="ECO:0000256" key="3">
    <source>
        <dbReference type="ARBA" id="ARBA00012438"/>
    </source>
</evidence>
<dbReference type="Gene3D" id="6.10.340.10">
    <property type="match status" value="1"/>
</dbReference>
<keyword evidence="9" id="KW-0067">ATP-binding</keyword>
<evidence type="ECO:0000259" key="14">
    <source>
        <dbReference type="PROSITE" id="PS50885"/>
    </source>
</evidence>
<keyword evidence="10" id="KW-0902">Two-component regulatory system</keyword>
<evidence type="ECO:0000256" key="4">
    <source>
        <dbReference type="ARBA" id="ARBA00022475"/>
    </source>
</evidence>
<dbReference type="InterPro" id="IPR003594">
    <property type="entry name" value="HATPase_dom"/>
</dbReference>
<dbReference type="SMART" id="SM00304">
    <property type="entry name" value="HAMP"/>
    <property type="match status" value="1"/>
</dbReference>
<dbReference type="InterPro" id="IPR036890">
    <property type="entry name" value="HATPase_C_sf"/>
</dbReference>
<dbReference type="Pfam" id="PF00512">
    <property type="entry name" value="HisKA"/>
    <property type="match status" value="1"/>
</dbReference>
<evidence type="ECO:0000256" key="12">
    <source>
        <dbReference type="SAM" id="Phobius"/>
    </source>
</evidence>
<gene>
    <name evidence="15" type="ORF">D7M11_10415</name>
</gene>
<dbReference type="AlphaFoldDB" id="A0A3B0CK76"/>
<keyword evidence="6" id="KW-0808">Transferase</keyword>
<evidence type="ECO:0000256" key="7">
    <source>
        <dbReference type="ARBA" id="ARBA00022741"/>
    </source>
</evidence>
<feature type="domain" description="HAMP" evidence="14">
    <location>
        <begin position="177"/>
        <end position="229"/>
    </location>
</feature>
<dbReference type="GO" id="GO:0005886">
    <property type="term" value="C:plasma membrane"/>
    <property type="evidence" value="ECO:0007669"/>
    <property type="project" value="UniProtKB-SubCell"/>
</dbReference>
<dbReference type="PROSITE" id="PS50109">
    <property type="entry name" value="HIS_KIN"/>
    <property type="match status" value="1"/>
</dbReference>
<keyword evidence="8 15" id="KW-0418">Kinase</keyword>
<keyword evidence="5" id="KW-0597">Phosphoprotein</keyword>
<dbReference type="SUPFAM" id="SSF158472">
    <property type="entry name" value="HAMP domain-like"/>
    <property type="match status" value="1"/>
</dbReference>
<evidence type="ECO:0000256" key="5">
    <source>
        <dbReference type="ARBA" id="ARBA00022553"/>
    </source>
</evidence>
<feature type="domain" description="Histidine kinase" evidence="13">
    <location>
        <begin position="237"/>
        <end position="452"/>
    </location>
</feature>
<dbReference type="InterPro" id="IPR005467">
    <property type="entry name" value="His_kinase_dom"/>
</dbReference>
<dbReference type="GO" id="GO:0005524">
    <property type="term" value="F:ATP binding"/>
    <property type="evidence" value="ECO:0007669"/>
    <property type="project" value="UniProtKB-KW"/>
</dbReference>
<evidence type="ECO:0000256" key="8">
    <source>
        <dbReference type="ARBA" id="ARBA00022777"/>
    </source>
</evidence>
<dbReference type="GO" id="GO:0000155">
    <property type="term" value="F:phosphorelay sensor kinase activity"/>
    <property type="evidence" value="ECO:0007669"/>
    <property type="project" value="InterPro"/>
</dbReference>
<dbReference type="PROSITE" id="PS50885">
    <property type="entry name" value="HAMP"/>
    <property type="match status" value="1"/>
</dbReference>
<comment type="catalytic activity">
    <reaction evidence="1">
        <text>ATP + protein L-histidine = ADP + protein N-phospho-L-histidine.</text>
        <dbReference type="EC" id="2.7.13.3"/>
    </reaction>
</comment>
<dbReference type="SMART" id="SM00387">
    <property type="entry name" value="HATPase_c"/>
    <property type="match status" value="1"/>
</dbReference>
<dbReference type="GO" id="GO:0016036">
    <property type="term" value="P:cellular response to phosphate starvation"/>
    <property type="evidence" value="ECO:0007669"/>
    <property type="project" value="TreeGrafter"/>
</dbReference>
<dbReference type="PANTHER" id="PTHR45453">
    <property type="entry name" value="PHOSPHATE REGULON SENSOR PROTEIN PHOR"/>
    <property type="match status" value="1"/>
</dbReference>
<evidence type="ECO:0000256" key="11">
    <source>
        <dbReference type="ARBA" id="ARBA00023136"/>
    </source>
</evidence>
<dbReference type="PANTHER" id="PTHR45453:SF1">
    <property type="entry name" value="PHOSPHATE REGULON SENSOR PROTEIN PHOR"/>
    <property type="match status" value="1"/>
</dbReference>